<organism evidence="2 3">
    <name type="scientific">candidate division WWE3 bacterium CG_4_9_14_3_um_filter_39_7</name>
    <dbReference type="NCBI Taxonomy" id="1975080"/>
    <lineage>
        <taxon>Bacteria</taxon>
        <taxon>Katanobacteria</taxon>
    </lineage>
</organism>
<feature type="non-terminal residue" evidence="2">
    <location>
        <position position="198"/>
    </location>
</feature>
<reference evidence="3" key="1">
    <citation type="submission" date="2017-09" db="EMBL/GenBank/DDBJ databases">
        <title>Depth-based differentiation of microbial function through sediment-hosted aquifers and enrichment of novel symbionts in the deep terrestrial subsurface.</title>
        <authorList>
            <person name="Probst A.J."/>
            <person name="Ladd B."/>
            <person name="Jarett J.K."/>
            <person name="Geller-Mcgrath D.E."/>
            <person name="Sieber C.M.K."/>
            <person name="Emerson J.B."/>
            <person name="Anantharaman K."/>
            <person name="Thomas B.C."/>
            <person name="Malmstrom R."/>
            <person name="Stieglmeier M."/>
            <person name="Klingl A."/>
            <person name="Woyke T."/>
            <person name="Ryan C.M."/>
            <person name="Banfield J.F."/>
        </authorList>
    </citation>
    <scope>NUCLEOTIDE SEQUENCE [LARGE SCALE GENOMIC DNA]</scope>
</reference>
<proteinExistence type="predicted"/>
<dbReference type="InterPro" id="IPR011604">
    <property type="entry name" value="PDDEXK-like_dom_sf"/>
</dbReference>
<dbReference type="Pfam" id="PF01930">
    <property type="entry name" value="Cas_Cas4"/>
    <property type="match status" value="1"/>
</dbReference>
<sequence length="198" mass="22840">MLFLKHPAWLWLKKFEKHRLPEIDENTQAMFDAGHEFEMYAEQLYQDGVKLGFDNFSKYGSLTHRTKDAVDGGAKTIFQGRFEANDLTCIIDILDNVSDGVWDLIEIKSSTRAKPEHNYDLAFQVKVLEDSGFSVRNISVIHINKTYQRNGDIDPKGITEITNVTESVRELKDITEKQITKAKQLLENHNIPDLSPRW</sequence>
<accession>A0A2M7X113</accession>
<evidence type="ECO:0000259" key="1">
    <source>
        <dbReference type="Pfam" id="PF01930"/>
    </source>
</evidence>
<comment type="caution">
    <text evidence="2">The sequence shown here is derived from an EMBL/GenBank/DDBJ whole genome shotgun (WGS) entry which is preliminary data.</text>
</comment>
<dbReference type="AlphaFoldDB" id="A0A2M7X113"/>
<feature type="domain" description="DUF83" evidence="1">
    <location>
        <begin position="89"/>
        <end position="175"/>
    </location>
</feature>
<evidence type="ECO:0000313" key="2">
    <source>
        <dbReference type="EMBL" id="PJA39864.1"/>
    </source>
</evidence>
<dbReference type="InterPro" id="IPR022765">
    <property type="entry name" value="Dna2/Cas4_DUF83"/>
</dbReference>
<evidence type="ECO:0000313" key="3">
    <source>
        <dbReference type="Proteomes" id="UP000231195"/>
    </source>
</evidence>
<dbReference type="Proteomes" id="UP000231195">
    <property type="component" value="Unassembled WGS sequence"/>
</dbReference>
<dbReference type="EMBL" id="PFWZ01000140">
    <property type="protein sequence ID" value="PJA39864.1"/>
    <property type="molecule type" value="Genomic_DNA"/>
</dbReference>
<name>A0A2M7X113_UNCKA</name>
<protein>
    <recommendedName>
        <fullName evidence="1">DUF83 domain-containing protein</fullName>
    </recommendedName>
</protein>
<dbReference type="Gene3D" id="3.90.320.10">
    <property type="match status" value="1"/>
</dbReference>
<gene>
    <name evidence="2" type="ORF">CO179_04180</name>
</gene>